<comment type="caution">
    <text evidence="1">The sequence shown here is derived from an EMBL/GenBank/DDBJ whole genome shotgun (WGS) entry which is preliminary data.</text>
</comment>
<protein>
    <submittedName>
        <fullName evidence="1">Uncharacterized protein</fullName>
    </submittedName>
</protein>
<dbReference type="Proteomes" id="UP000266673">
    <property type="component" value="Unassembled WGS sequence"/>
</dbReference>
<dbReference type="OrthoDB" id="10460351at2759"/>
<name>A0A397UCJ7_9GLOM</name>
<evidence type="ECO:0000313" key="1">
    <source>
        <dbReference type="EMBL" id="RIB04846.1"/>
    </source>
</evidence>
<keyword evidence="2" id="KW-1185">Reference proteome</keyword>
<dbReference type="AlphaFoldDB" id="A0A397UCJ7"/>
<dbReference type="EMBL" id="QKWP01002099">
    <property type="protein sequence ID" value="RIB04846.1"/>
    <property type="molecule type" value="Genomic_DNA"/>
</dbReference>
<organism evidence="1 2">
    <name type="scientific">Gigaspora rosea</name>
    <dbReference type="NCBI Taxonomy" id="44941"/>
    <lineage>
        <taxon>Eukaryota</taxon>
        <taxon>Fungi</taxon>
        <taxon>Fungi incertae sedis</taxon>
        <taxon>Mucoromycota</taxon>
        <taxon>Glomeromycotina</taxon>
        <taxon>Glomeromycetes</taxon>
        <taxon>Diversisporales</taxon>
        <taxon>Gigasporaceae</taxon>
        <taxon>Gigaspora</taxon>
    </lineage>
</organism>
<accession>A0A397UCJ7</accession>
<sequence>MNIIIDATKLPEWRPIKCLRNAESLIIEYKIKANKAVQRQAERKAREIGDQIRSQQDHVKEVKDFNVIHKNAVYSNSQKSTEFVKKLKTTNIHPVIGTIYKSDGEMADVEYVFDQRDQRDKLLIGIGECLSEQSISNVKIKYALKNDFVSKNNLGNSVLVKHVGKRKAKSHSRITLRPVVIMNNDMDSLATDLSSEDSTINFSLSNSPIIHRKYREESSKKLKSMEHIESTQKDLDIKKIDSLPLIQQPFPIAPSFIPDISAQTCQASNF</sequence>
<evidence type="ECO:0000313" key="2">
    <source>
        <dbReference type="Proteomes" id="UP000266673"/>
    </source>
</evidence>
<gene>
    <name evidence="1" type="ORF">C2G38_646907</name>
</gene>
<proteinExistence type="predicted"/>
<reference evidence="1 2" key="1">
    <citation type="submission" date="2018-06" db="EMBL/GenBank/DDBJ databases">
        <title>Comparative genomics reveals the genomic features of Rhizophagus irregularis, R. cerebriforme, R. diaphanum and Gigaspora rosea, and their symbiotic lifestyle signature.</title>
        <authorList>
            <person name="Morin E."/>
            <person name="San Clemente H."/>
            <person name="Chen E.C.H."/>
            <person name="De La Providencia I."/>
            <person name="Hainaut M."/>
            <person name="Kuo A."/>
            <person name="Kohler A."/>
            <person name="Murat C."/>
            <person name="Tang N."/>
            <person name="Roy S."/>
            <person name="Loubradou J."/>
            <person name="Henrissat B."/>
            <person name="Grigoriev I.V."/>
            <person name="Corradi N."/>
            <person name="Roux C."/>
            <person name="Martin F.M."/>
        </authorList>
    </citation>
    <scope>NUCLEOTIDE SEQUENCE [LARGE SCALE GENOMIC DNA]</scope>
    <source>
        <strain evidence="1 2">DAOM 194757</strain>
    </source>
</reference>